<dbReference type="Proteomes" id="UP000001572">
    <property type="component" value="Chromosome"/>
</dbReference>
<dbReference type="eggNOG" id="COG2206">
    <property type="taxonomic scope" value="Bacteria"/>
</dbReference>
<dbReference type="InterPro" id="IPR052020">
    <property type="entry name" value="Cyclic_di-GMP/3'3'-cGAMP_PDE"/>
</dbReference>
<name>A6TVP0_ALKMQ</name>
<dbReference type="EMBL" id="CP000724">
    <property type="protein sequence ID" value="ABR50258.1"/>
    <property type="molecule type" value="Genomic_DNA"/>
</dbReference>
<dbReference type="PROSITE" id="PS51832">
    <property type="entry name" value="HD_GYP"/>
    <property type="match status" value="1"/>
</dbReference>
<evidence type="ECO:0000313" key="2">
    <source>
        <dbReference type="EMBL" id="ABR50258.1"/>
    </source>
</evidence>
<dbReference type="InterPro" id="IPR003607">
    <property type="entry name" value="HD/PDEase_dom"/>
</dbReference>
<keyword evidence="3" id="KW-1185">Reference proteome</keyword>
<feature type="domain" description="HD-GYP" evidence="1">
    <location>
        <begin position="167"/>
        <end position="366"/>
    </location>
</feature>
<evidence type="ECO:0000259" key="1">
    <source>
        <dbReference type="PROSITE" id="PS51832"/>
    </source>
</evidence>
<protein>
    <submittedName>
        <fullName evidence="2">Putative metal dependent phosphohydrolase</fullName>
    </submittedName>
</protein>
<evidence type="ECO:0000313" key="3">
    <source>
        <dbReference type="Proteomes" id="UP000001572"/>
    </source>
</evidence>
<dbReference type="OrthoDB" id="2694293at2"/>
<dbReference type="GO" id="GO:0016787">
    <property type="term" value="F:hydrolase activity"/>
    <property type="evidence" value="ECO:0007669"/>
    <property type="project" value="UniProtKB-KW"/>
</dbReference>
<dbReference type="InterPro" id="IPR037522">
    <property type="entry name" value="HD_GYP_dom"/>
</dbReference>
<dbReference type="Pfam" id="PF13487">
    <property type="entry name" value="HD_5"/>
    <property type="match status" value="1"/>
</dbReference>
<dbReference type="KEGG" id="amt:Amet_4177"/>
<keyword evidence="2" id="KW-0378">Hydrolase</keyword>
<proteinExistence type="predicted"/>
<reference evidence="3" key="1">
    <citation type="journal article" date="2016" name="Genome Announc.">
        <title>Complete genome sequence of Alkaliphilus metalliredigens strain QYMF, an alkaliphilic and metal-reducing bacterium isolated from borax-contaminated leachate ponds.</title>
        <authorList>
            <person name="Hwang C."/>
            <person name="Copeland A."/>
            <person name="Lucas S."/>
            <person name="Lapidus A."/>
            <person name="Barry K."/>
            <person name="Detter J.C."/>
            <person name="Glavina Del Rio T."/>
            <person name="Hammon N."/>
            <person name="Israni S."/>
            <person name="Dalin E."/>
            <person name="Tice H."/>
            <person name="Pitluck S."/>
            <person name="Chertkov O."/>
            <person name="Brettin T."/>
            <person name="Bruce D."/>
            <person name="Han C."/>
            <person name="Schmutz J."/>
            <person name="Larimer F."/>
            <person name="Land M.L."/>
            <person name="Hauser L."/>
            <person name="Kyrpides N."/>
            <person name="Mikhailova N."/>
            <person name="Ye Q."/>
            <person name="Zhou J."/>
            <person name="Richardson P."/>
            <person name="Fields M.W."/>
        </authorList>
    </citation>
    <scope>NUCLEOTIDE SEQUENCE [LARGE SCALE GENOMIC DNA]</scope>
    <source>
        <strain evidence="3">QYMF</strain>
    </source>
</reference>
<sequence length="408" mass="47045">MIHTERVQESTIFIKKQVKDLVSGDIILHPIYRSDGLMLMKQYKTLVTSLVIKIKHQITRDLPVIVLSSHYNIETFNEMKLYNNSSLIVELETMSKKYSDYMQVPLEKNILVDKRVIIETDTEPVSQINYNENYIDLLCDSPFFSTFEEKLESSHLQLRAKKVKKSLIDIISDNKVLLSKLNEIKDYKDILLLHSINTTGIALMIGLTLELTESNLIDLALANLLIDISVTQIPKKQFELHLKHNTSNSDFYNLHLNELKKLSEKLPLIRKESIIYGVLDHYEHYSGKGYPKGKKESTISIFGRIIPIAQAYDETIGGYFYNDGIRPIQALQTIWEGRGTKFDPNILRIFIDRTTLLKKDRPIILSNHYRGIIMGFTDFINFPLSPIVKLDDGSIVDLLDMKNKEYSS</sequence>
<dbReference type="SUPFAM" id="SSF109604">
    <property type="entry name" value="HD-domain/PDEase-like"/>
    <property type="match status" value="1"/>
</dbReference>
<dbReference type="STRING" id="293826.Amet_4177"/>
<accession>A6TVP0</accession>
<organism evidence="2 3">
    <name type="scientific">Alkaliphilus metalliredigens (strain QYMF)</name>
    <dbReference type="NCBI Taxonomy" id="293826"/>
    <lineage>
        <taxon>Bacteria</taxon>
        <taxon>Bacillati</taxon>
        <taxon>Bacillota</taxon>
        <taxon>Clostridia</taxon>
        <taxon>Peptostreptococcales</taxon>
        <taxon>Natronincolaceae</taxon>
        <taxon>Alkaliphilus</taxon>
    </lineage>
</organism>
<dbReference type="PANTHER" id="PTHR45228">
    <property type="entry name" value="CYCLIC DI-GMP PHOSPHODIESTERASE TM_0186-RELATED"/>
    <property type="match status" value="1"/>
</dbReference>
<dbReference type="AlphaFoldDB" id="A6TVP0"/>
<dbReference type="Gene3D" id="1.10.3210.10">
    <property type="entry name" value="Hypothetical protein af1432"/>
    <property type="match status" value="1"/>
</dbReference>
<dbReference type="HOGENOM" id="CLU_673761_0_0_9"/>
<dbReference type="RefSeq" id="WP_012065206.1">
    <property type="nucleotide sequence ID" value="NC_009633.1"/>
</dbReference>
<dbReference type="CDD" id="cd00077">
    <property type="entry name" value="HDc"/>
    <property type="match status" value="1"/>
</dbReference>
<gene>
    <name evidence="2" type="ordered locus">Amet_4177</name>
</gene>